<protein>
    <submittedName>
        <fullName evidence="1">Uncharacterized protein</fullName>
    </submittedName>
</protein>
<proteinExistence type="predicted"/>
<gene>
    <name evidence="1" type="ORF">PoB_000736900</name>
</gene>
<dbReference type="EMBL" id="BLXT01000847">
    <property type="protein sequence ID" value="GFN80863.1"/>
    <property type="molecule type" value="Genomic_DNA"/>
</dbReference>
<name>A0AAV3YCV7_9GAST</name>
<evidence type="ECO:0000313" key="2">
    <source>
        <dbReference type="Proteomes" id="UP000735302"/>
    </source>
</evidence>
<reference evidence="1 2" key="1">
    <citation type="journal article" date="2021" name="Elife">
        <title>Chloroplast acquisition without the gene transfer in kleptoplastic sea slugs, Plakobranchus ocellatus.</title>
        <authorList>
            <person name="Maeda T."/>
            <person name="Takahashi S."/>
            <person name="Yoshida T."/>
            <person name="Shimamura S."/>
            <person name="Takaki Y."/>
            <person name="Nagai Y."/>
            <person name="Toyoda A."/>
            <person name="Suzuki Y."/>
            <person name="Arimoto A."/>
            <person name="Ishii H."/>
            <person name="Satoh N."/>
            <person name="Nishiyama T."/>
            <person name="Hasebe M."/>
            <person name="Maruyama T."/>
            <person name="Minagawa J."/>
            <person name="Obokata J."/>
            <person name="Shigenobu S."/>
        </authorList>
    </citation>
    <scope>NUCLEOTIDE SEQUENCE [LARGE SCALE GENOMIC DNA]</scope>
</reference>
<organism evidence="1 2">
    <name type="scientific">Plakobranchus ocellatus</name>
    <dbReference type="NCBI Taxonomy" id="259542"/>
    <lineage>
        <taxon>Eukaryota</taxon>
        <taxon>Metazoa</taxon>
        <taxon>Spiralia</taxon>
        <taxon>Lophotrochozoa</taxon>
        <taxon>Mollusca</taxon>
        <taxon>Gastropoda</taxon>
        <taxon>Heterobranchia</taxon>
        <taxon>Euthyneura</taxon>
        <taxon>Panpulmonata</taxon>
        <taxon>Sacoglossa</taxon>
        <taxon>Placobranchoidea</taxon>
        <taxon>Plakobranchidae</taxon>
        <taxon>Plakobranchus</taxon>
    </lineage>
</organism>
<evidence type="ECO:0000313" key="1">
    <source>
        <dbReference type="EMBL" id="GFN80863.1"/>
    </source>
</evidence>
<sequence>MRLLTRSCFYDEPSVRIHLHRSVGGKVESESALRSAETLLSPPAPWPNAGPEDRLRSPYCGLAIYKNQTKPSVYIE</sequence>
<dbReference type="AlphaFoldDB" id="A0AAV3YCV7"/>
<comment type="caution">
    <text evidence="1">The sequence shown here is derived from an EMBL/GenBank/DDBJ whole genome shotgun (WGS) entry which is preliminary data.</text>
</comment>
<dbReference type="Proteomes" id="UP000735302">
    <property type="component" value="Unassembled WGS sequence"/>
</dbReference>
<accession>A0AAV3YCV7</accession>
<keyword evidence="2" id="KW-1185">Reference proteome</keyword>